<proteinExistence type="predicted"/>
<accession>A0A410WV59</accession>
<feature type="chain" id="PRO_5038699588" evidence="3">
    <location>
        <begin position="24"/>
        <end position="143"/>
    </location>
</feature>
<keyword evidence="2" id="KW-1133">Transmembrane helix</keyword>
<keyword evidence="2" id="KW-0472">Membrane</keyword>
<evidence type="ECO:0000313" key="7">
    <source>
        <dbReference type="Proteomes" id="UP001527202"/>
    </source>
</evidence>
<dbReference type="NCBIfam" id="NF038039">
    <property type="entry name" value="WGxxGxxG-CTERM"/>
    <property type="match status" value="1"/>
</dbReference>
<evidence type="ECO:0000313" key="4">
    <source>
        <dbReference type="EMBL" id="MCY9594414.1"/>
    </source>
</evidence>
<feature type="signal peptide" evidence="3">
    <location>
        <begin position="1"/>
        <end position="23"/>
    </location>
</feature>
<keyword evidence="3" id="KW-0732">Signal</keyword>
<sequence length="143" mass="15525">MKRLYSFLLCVMMFLTVSGTCIAQSAERGIKGEPGTLGYPDQKPSSYGTQQIKSGISGSTGTSDPSQYSNGGVGTSLPQPPLNPVPKPGDYPPSKKYNVNLMPFDSKVSDSARRDDPTWDWLGFIGVLGLAGFIGKYRKKEFY</sequence>
<dbReference type="KEGG" id="pchi:PC41400_11920"/>
<gene>
    <name evidence="4" type="ORF">M5X16_01295</name>
    <name evidence="5" type="ORF">PC41400_11920</name>
</gene>
<dbReference type="RefSeq" id="WP_042228411.1">
    <property type="nucleotide sequence ID" value="NZ_CP026520.1"/>
</dbReference>
<dbReference type="GeneID" id="95375516"/>
<reference evidence="4 7" key="2">
    <citation type="submission" date="2022-05" db="EMBL/GenBank/DDBJ databases">
        <title>Genome Sequencing of Bee-Associated Microbes.</title>
        <authorList>
            <person name="Dunlap C."/>
        </authorList>
    </citation>
    <scope>NUCLEOTIDE SEQUENCE [LARGE SCALE GENOMIC DNA]</scope>
    <source>
        <strain evidence="4 7">NRRL B-23120</strain>
    </source>
</reference>
<evidence type="ECO:0000256" key="2">
    <source>
        <dbReference type="SAM" id="Phobius"/>
    </source>
</evidence>
<dbReference type="Proteomes" id="UP001527202">
    <property type="component" value="Unassembled WGS sequence"/>
</dbReference>
<keyword evidence="2" id="KW-0812">Transmembrane</keyword>
<reference evidence="5 6" key="1">
    <citation type="submission" date="2018-01" db="EMBL/GenBank/DDBJ databases">
        <title>The whole genome sequencing and assembly of Paenibacillus chitinolyticus KCCM 41400 strain.</title>
        <authorList>
            <person name="Kim J.-Y."/>
            <person name="Park M.-K."/>
            <person name="Lee Y.-J."/>
            <person name="Yi H."/>
            <person name="Bahn Y.-S."/>
            <person name="Kim J.F."/>
            <person name="Lee D.-W."/>
        </authorList>
    </citation>
    <scope>NUCLEOTIDE SEQUENCE [LARGE SCALE GENOMIC DNA]</scope>
    <source>
        <strain evidence="5 6">KCCM 41400</strain>
    </source>
</reference>
<evidence type="ECO:0000313" key="6">
    <source>
        <dbReference type="Proteomes" id="UP000288943"/>
    </source>
</evidence>
<feature type="compositionally biased region" description="Polar residues" evidence="1">
    <location>
        <begin position="43"/>
        <end position="53"/>
    </location>
</feature>
<dbReference type="OrthoDB" id="2612030at2"/>
<evidence type="ECO:0000256" key="3">
    <source>
        <dbReference type="SAM" id="SignalP"/>
    </source>
</evidence>
<feature type="compositionally biased region" description="Pro residues" evidence="1">
    <location>
        <begin position="78"/>
        <end position="91"/>
    </location>
</feature>
<dbReference type="EMBL" id="JAMDMJ010000001">
    <property type="protein sequence ID" value="MCY9594414.1"/>
    <property type="molecule type" value="Genomic_DNA"/>
</dbReference>
<feature type="compositionally biased region" description="Low complexity" evidence="1">
    <location>
        <begin position="54"/>
        <end position="63"/>
    </location>
</feature>
<organism evidence="5 6">
    <name type="scientific">Paenibacillus chitinolyticus</name>
    <dbReference type="NCBI Taxonomy" id="79263"/>
    <lineage>
        <taxon>Bacteria</taxon>
        <taxon>Bacillati</taxon>
        <taxon>Bacillota</taxon>
        <taxon>Bacilli</taxon>
        <taxon>Bacillales</taxon>
        <taxon>Paenibacillaceae</taxon>
        <taxon>Paenibacillus</taxon>
    </lineage>
</organism>
<dbReference type="Proteomes" id="UP000288943">
    <property type="component" value="Chromosome"/>
</dbReference>
<evidence type="ECO:0000313" key="5">
    <source>
        <dbReference type="EMBL" id="QAV18336.1"/>
    </source>
</evidence>
<name>A0A410WV59_9BACL</name>
<evidence type="ECO:0000256" key="1">
    <source>
        <dbReference type="SAM" id="MobiDB-lite"/>
    </source>
</evidence>
<feature type="region of interest" description="Disordered" evidence="1">
    <location>
        <begin position="30"/>
        <end position="97"/>
    </location>
</feature>
<keyword evidence="7" id="KW-1185">Reference proteome</keyword>
<protein>
    <submittedName>
        <fullName evidence="4">WGxxGxxG-CTERM domain-containing protein</fullName>
    </submittedName>
</protein>
<dbReference type="AlphaFoldDB" id="A0A410WV59"/>
<feature type="transmembrane region" description="Helical" evidence="2">
    <location>
        <begin position="119"/>
        <end position="137"/>
    </location>
</feature>
<dbReference type="EMBL" id="CP026520">
    <property type="protein sequence ID" value="QAV18336.1"/>
    <property type="molecule type" value="Genomic_DNA"/>
</dbReference>